<dbReference type="EC" id="2.7.2.11" evidence="8"/>
<dbReference type="RefSeq" id="WP_116848205.1">
    <property type="nucleotide sequence ID" value="NZ_QTJU01000005.1"/>
</dbReference>
<dbReference type="InterPro" id="IPR002478">
    <property type="entry name" value="PUA"/>
</dbReference>
<dbReference type="Gene3D" id="3.40.1160.10">
    <property type="entry name" value="Acetylglutamate kinase-like"/>
    <property type="match status" value="1"/>
</dbReference>
<comment type="subcellular location">
    <subcellularLocation>
        <location evidence="8">Cytoplasm</location>
    </subcellularLocation>
</comment>
<keyword evidence="4 8" id="KW-0808">Transferase</keyword>
<dbReference type="InterPro" id="IPR036974">
    <property type="entry name" value="PUA_sf"/>
</dbReference>
<proteinExistence type="inferred from homology"/>
<dbReference type="InterPro" id="IPR001048">
    <property type="entry name" value="Asp/Glu/Uridylate_kinase"/>
</dbReference>
<dbReference type="PRINTS" id="PR00474">
    <property type="entry name" value="GLU5KINASE"/>
</dbReference>
<dbReference type="OrthoDB" id="9804434at2"/>
<dbReference type="HAMAP" id="MF_00456">
    <property type="entry name" value="ProB"/>
    <property type="match status" value="1"/>
</dbReference>
<evidence type="ECO:0000259" key="9">
    <source>
        <dbReference type="SMART" id="SM00359"/>
    </source>
</evidence>
<feature type="binding site" evidence="8">
    <location>
        <position position="10"/>
    </location>
    <ligand>
        <name>ATP</name>
        <dbReference type="ChEBI" id="CHEBI:30616"/>
    </ligand>
</feature>
<dbReference type="NCBIfam" id="TIGR01027">
    <property type="entry name" value="proB"/>
    <property type="match status" value="1"/>
</dbReference>
<keyword evidence="11" id="KW-1185">Reference proteome</keyword>
<evidence type="ECO:0000313" key="11">
    <source>
        <dbReference type="Proteomes" id="UP000261284"/>
    </source>
</evidence>
<evidence type="ECO:0000256" key="1">
    <source>
        <dbReference type="ARBA" id="ARBA00022490"/>
    </source>
</evidence>
<dbReference type="GO" id="GO:0004349">
    <property type="term" value="F:glutamate 5-kinase activity"/>
    <property type="evidence" value="ECO:0007669"/>
    <property type="project" value="UniProtKB-UniRule"/>
</dbReference>
<dbReference type="CDD" id="cd21157">
    <property type="entry name" value="PUA_G5K"/>
    <property type="match status" value="1"/>
</dbReference>
<organism evidence="10 11">
    <name type="scientific">Deminuibacter soli</name>
    <dbReference type="NCBI Taxonomy" id="2291815"/>
    <lineage>
        <taxon>Bacteria</taxon>
        <taxon>Pseudomonadati</taxon>
        <taxon>Bacteroidota</taxon>
        <taxon>Chitinophagia</taxon>
        <taxon>Chitinophagales</taxon>
        <taxon>Chitinophagaceae</taxon>
        <taxon>Deminuibacter</taxon>
    </lineage>
</organism>
<keyword evidence="3 8" id="KW-0641">Proline biosynthesis</keyword>
<reference evidence="10 11" key="1">
    <citation type="submission" date="2018-08" db="EMBL/GenBank/DDBJ databases">
        <title>Chitinophagaceae sp. K23C18032701, a novel bacterium isolated from forest soil.</title>
        <authorList>
            <person name="Wang C."/>
        </authorList>
    </citation>
    <scope>NUCLEOTIDE SEQUENCE [LARGE SCALE GENOMIC DNA]</scope>
    <source>
        <strain evidence="10 11">K23C18032701</strain>
    </source>
</reference>
<comment type="caution">
    <text evidence="8">Lacks conserved residue(s) required for the propagation of feature annotation.</text>
</comment>
<dbReference type="InterPro" id="IPR011529">
    <property type="entry name" value="Glu_5kinase"/>
</dbReference>
<dbReference type="GO" id="GO:0005524">
    <property type="term" value="F:ATP binding"/>
    <property type="evidence" value="ECO:0007669"/>
    <property type="project" value="UniProtKB-KW"/>
</dbReference>
<sequence length="360" mass="39220">MAAYKKLVIKIGSNVLTRENGLPHAERISELIDEMAALKQQGIEVILVSSGAVAAGRSMVKVSDKYDIVAARQLLASVGQIQLISNYERLFRAHDITCSQVLVTREDFRDRLHYRNIYNCFDILLKHSIIPVVNENDVVSVTELMFTDNDELAGLIASMMKADALIILTNVDGLYTGHPADPASQLIEAVTPAMDDLAAFISSEKSNFGRGGMLTKCNMARKIAGLGIAVHIANGTKPGILQQVLNNSIPHTSFLPFEGSVSGSKRWMAHAGNYAKAVVHVNKGAGEALRGERAASLLPVGITAIEGEFRKKDLVRIVDENHAVIGVGIAEYGSDKAQSLLGMKNQKPLVHYDYLYLHHH</sequence>
<comment type="catalytic activity">
    <reaction evidence="8">
        <text>L-glutamate + ATP = L-glutamyl 5-phosphate + ADP</text>
        <dbReference type="Rhea" id="RHEA:14877"/>
        <dbReference type="ChEBI" id="CHEBI:29985"/>
        <dbReference type="ChEBI" id="CHEBI:30616"/>
        <dbReference type="ChEBI" id="CHEBI:58274"/>
        <dbReference type="ChEBI" id="CHEBI:456216"/>
        <dbReference type="EC" id="2.7.2.11"/>
    </reaction>
</comment>
<dbReference type="InterPro" id="IPR005715">
    <property type="entry name" value="Glu_5kinase/COase_Synthase"/>
</dbReference>
<dbReference type="GO" id="GO:0005829">
    <property type="term" value="C:cytosol"/>
    <property type="evidence" value="ECO:0007669"/>
    <property type="project" value="TreeGrafter"/>
</dbReference>
<dbReference type="GO" id="GO:0055129">
    <property type="term" value="P:L-proline biosynthetic process"/>
    <property type="evidence" value="ECO:0007669"/>
    <property type="project" value="UniProtKB-UniRule"/>
</dbReference>
<keyword evidence="7 8" id="KW-0067">ATP-binding</keyword>
<evidence type="ECO:0000256" key="6">
    <source>
        <dbReference type="ARBA" id="ARBA00022777"/>
    </source>
</evidence>
<dbReference type="Pfam" id="PF01472">
    <property type="entry name" value="PUA"/>
    <property type="match status" value="1"/>
</dbReference>
<dbReference type="InterPro" id="IPR036393">
    <property type="entry name" value="AceGlu_kinase-like_sf"/>
</dbReference>
<dbReference type="UniPathway" id="UPA00098">
    <property type="reaction ID" value="UER00359"/>
</dbReference>
<feature type="binding site" evidence="8">
    <location>
        <position position="149"/>
    </location>
    <ligand>
        <name>substrate</name>
    </ligand>
</feature>
<dbReference type="PANTHER" id="PTHR43654">
    <property type="entry name" value="GLUTAMATE 5-KINASE"/>
    <property type="match status" value="1"/>
</dbReference>
<dbReference type="InterPro" id="IPR015947">
    <property type="entry name" value="PUA-like_sf"/>
</dbReference>
<dbReference type="GO" id="GO:0003723">
    <property type="term" value="F:RNA binding"/>
    <property type="evidence" value="ECO:0007669"/>
    <property type="project" value="InterPro"/>
</dbReference>
<dbReference type="PIRSF" id="PIRSF000729">
    <property type="entry name" value="GK"/>
    <property type="match status" value="1"/>
</dbReference>
<evidence type="ECO:0000256" key="5">
    <source>
        <dbReference type="ARBA" id="ARBA00022741"/>
    </source>
</evidence>
<evidence type="ECO:0000256" key="7">
    <source>
        <dbReference type="ARBA" id="ARBA00022840"/>
    </source>
</evidence>
<evidence type="ECO:0000256" key="3">
    <source>
        <dbReference type="ARBA" id="ARBA00022650"/>
    </source>
</evidence>
<dbReference type="Pfam" id="PF00696">
    <property type="entry name" value="AA_kinase"/>
    <property type="match status" value="1"/>
</dbReference>
<dbReference type="EMBL" id="QTJU01000005">
    <property type="protein sequence ID" value="RFM27447.1"/>
    <property type="molecule type" value="Genomic_DNA"/>
</dbReference>
<dbReference type="SUPFAM" id="SSF88697">
    <property type="entry name" value="PUA domain-like"/>
    <property type="match status" value="1"/>
</dbReference>
<evidence type="ECO:0000256" key="8">
    <source>
        <dbReference type="HAMAP-Rule" id="MF_00456"/>
    </source>
</evidence>
<dbReference type="PROSITE" id="PS50890">
    <property type="entry name" value="PUA"/>
    <property type="match status" value="1"/>
</dbReference>
<dbReference type="SMART" id="SM00359">
    <property type="entry name" value="PUA"/>
    <property type="match status" value="1"/>
</dbReference>
<comment type="caution">
    <text evidence="10">The sequence shown here is derived from an EMBL/GenBank/DDBJ whole genome shotgun (WGS) entry which is preliminary data.</text>
</comment>
<comment type="function">
    <text evidence="8">Catalyzes the transfer of a phosphate group to glutamate to form L-glutamate 5-phosphate.</text>
</comment>
<protein>
    <recommendedName>
        <fullName evidence="8">Glutamate 5-kinase</fullName>
        <ecNumber evidence="8">2.7.2.11</ecNumber>
    </recommendedName>
    <alternativeName>
        <fullName evidence="8">Gamma-glutamyl kinase</fullName>
        <shortName evidence="8">GK</shortName>
    </alternativeName>
</protein>
<dbReference type="InterPro" id="IPR041739">
    <property type="entry name" value="G5K_ProB"/>
</dbReference>
<feature type="domain" description="PUA" evidence="9">
    <location>
        <begin position="277"/>
        <end position="350"/>
    </location>
</feature>
<gene>
    <name evidence="8 10" type="primary">proB</name>
    <name evidence="10" type="ORF">DXN05_15635</name>
</gene>
<dbReference type="Proteomes" id="UP000261284">
    <property type="component" value="Unassembled WGS sequence"/>
</dbReference>
<feature type="binding site" evidence="8">
    <location>
        <position position="50"/>
    </location>
    <ligand>
        <name>substrate</name>
    </ligand>
</feature>
<dbReference type="FunFam" id="3.40.1160.10:FF:000040">
    <property type="entry name" value="Glutamate 5-kinase"/>
    <property type="match status" value="1"/>
</dbReference>
<keyword evidence="2 8" id="KW-0028">Amino-acid biosynthesis</keyword>
<comment type="pathway">
    <text evidence="8">Amino-acid biosynthesis; L-proline biosynthesis; L-glutamate 5-semialdehyde from L-glutamate: step 1/2.</text>
</comment>
<evidence type="ECO:0000256" key="4">
    <source>
        <dbReference type="ARBA" id="ARBA00022679"/>
    </source>
</evidence>
<dbReference type="SUPFAM" id="SSF53633">
    <property type="entry name" value="Carbamate kinase-like"/>
    <property type="match status" value="1"/>
</dbReference>
<evidence type="ECO:0000256" key="2">
    <source>
        <dbReference type="ARBA" id="ARBA00022605"/>
    </source>
</evidence>
<dbReference type="CDD" id="cd04242">
    <property type="entry name" value="AAK_G5K_ProB"/>
    <property type="match status" value="1"/>
</dbReference>
<accession>A0A3E1NHS1</accession>
<name>A0A3E1NHS1_9BACT</name>
<dbReference type="PANTHER" id="PTHR43654:SF1">
    <property type="entry name" value="ISOPENTENYL PHOSPHATE KINASE"/>
    <property type="match status" value="1"/>
</dbReference>
<keyword evidence="5 8" id="KW-0547">Nucleotide-binding</keyword>
<dbReference type="Gene3D" id="2.30.130.10">
    <property type="entry name" value="PUA domain"/>
    <property type="match status" value="1"/>
</dbReference>
<feature type="binding site" evidence="8">
    <location>
        <position position="137"/>
    </location>
    <ligand>
        <name>substrate</name>
    </ligand>
</feature>
<dbReference type="AlphaFoldDB" id="A0A3E1NHS1"/>
<keyword evidence="6 8" id="KW-0418">Kinase</keyword>
<dbReference type="InterPro" id="IPR001057">
    <property type="entry name" value="Glu/AcGlu_kinase"/>
</dbReference>
<comment type="similarity">
    <text evidence="8">Belongs to the glutamate 5-kinase family.</text>
</comment>
<evidence type="ECO:0000313" key="10">
    <source>
        <dbReference type="EMBL" id="RFM27447.1"/>
    </source>
</evidence>
<keyword evidence="1 8" id="KW-0963">Cytoplasm</keyword>